<keyword evidence="2" id="KW-0732">Signal</keyword>
<sequence>MFRWLSLFSIFLSVLLIGCSPPTAANTPTNTPHSQVQRPASPGQNLPISAQATLPQGTKIKLEVARTPEEQMMGLMYRPALPDDQGMLFVFPSAQPVSFWMKNVPVALDMVFMENGKVKYIQTAAPSCNREPCPTYGPGPKVPINQVIELRAERAKELGLKVDDKVKIEFLNPGTSQ</sequence>
<gene>
    <name evidence="3" type="ORF">H6G59_11945</name>
</gene>
<dbReference type="Proteomes" id="UP000640531">
    <property type="component" value="Unassembled WGS sequence"/>
</dbReference>
<proteinExistence type="predicted"/>
<accession>A0ABR8FEF3</accession>
<reference evidence="3 4" key="1">
    <citation type="journal article" date="2020" name="ISME J.">
        <title>Comparative genomics reveals insights into cyanobacterial evolution and habitat adaptation.</title>
        <authorList>
            <person name="Chen M.Y."/>
            <person name="Teng W.K."/>
            <person name="Zhao L."/>
            <person name="Hu C.X."/>
            <person name="Zhou Y.K."/>
            <person name="Han B.P."/>
            <person name="Song L.R."/>
            <person name="Shu W.S."/>
        </authorList>
    </citation>
    <scope>NUCLEOTIDE SEQUENCE [LARGE SCALE GENOMIC DNA]</scope>
    <source>
        <strain evidence="3 4">FACHB-196</strain>
    </source>
</reference>
<evidence type="ECO:0000313" key="4">
    <source>
        <dbReference type="Proteomes" id="UP000640531"/>
    </source>
</evidence>
<feature type="chain" id="PRO_5045203580" evidence="2">
    <location>
        <begin position="25"/>
        <end position="177"/>
    </location>
</feature>
<dbReference type="EMBL" id="JACJST010000009">
    <property type="protein sequence ID" value="MBD2568602.1"/>
    <property type="molecule type" value="Genomic_DNA"/>
</dbReference>
<dbReference type="PANTHER" id="PTHR37953:SF1">
    <property type="entry name" value="UPF0127 PROTEIN MJ1496"/>
    <property type="match status" value="1"/>
</dbReference>
<dbReference type="PROSITE" id="PS51257">
    <property type="entry name" value="PROKAR_LIPOPROTEIN"/>
    <property type="match status" value="1"/>
</dbReference>
<evidence type="ECO:0000256" key="1">
    <source>
        <dbReference type="SAM" id="MobiDB-lite"/>
    </source>
</evidence>
<dbReference type="InterPro" id="IPR038695">
    <property type="entry name" value="Saro_0823-like_sf"/>
</dbReference>
<evidence type="ECO:0000256" key="2">
    <source>
        <dbReference type="SAM" id="SignalP"/>
    </source>
</evidence>
<evidence type="ECO:0000313" key="3">
    <source>
        <dbReference type="EMBL" id="MBD2568602.1"/>
    </source>
</evidence>
<feature type="compositionally biased region" description="Polar residues" evidence="1">
    <location>
        <begin position="33"/>
        <end position="45"/>
    </location>
</feature>
<dbReference type="PANTHER" id="PTHR37953">
    <property type="entry name" value="UPF0127 PROTEIN MJ1496"/>
    <property type="match status" value="1"/>
</dbReference>
<keyword evidence="4" id="KW-1185">Reference proteome</keyword>
<organism evidence="3 4">
    <name type="scientific">Anabaena lutea FACHB-196</name>
    <dbReference type="NCBI Taxonomy" id="2692881"/>
    <lineage>
        <taxon>Bacteria</taxon>
        <taxon>Bacillati</taxon>
        <taxon>Cyanobacteriota</taxon>
        <taxon>Cyanophyceae</taxon>
        <taxon>Nostocales</taxon>
        <taxon>Nostocaceae</taxon>
        <taxon>Anabaena</taxon>
    </lineage>
</organism>
<dbReference type="RefSeq" id="WP_190714697.1">
    <property type="nucleotide sequence ID" value="NZ_JACJST010000009.1"/>
</dbReference>
<feature type="region of interest" description="Disordered" evidence="1">
    <location>
        <begin position="26"/>
        <end position="45"/>
    </location>
</feature>
<dbReference type="Gene3D" id="2.60.120.1140">
    <property type="entry name" value="Protein of unknown function DUF192"/>
    <property type="match status" value="1"/>
</dbReference>
<feature type="signal peptide" evidence="2">
    <location>
        <begin position="1"/>
        <end position="24"/>
    </location>
</feature>
<dbReference type="Pfam" id="PF02643">
    <property type="entry name" value="DUF192"/>
    <property type="match status" value="1"/>
</dbReference>
<name>A0ABR8FEF3_9NOST</name>
<comment type="caution">
    <text evidence="3">The sequence shown here is derived from an EMBL/GenBank/DDBJ whole genome shotgun (WGS) entry which is preliminary data.</text>
</comment>
<protein>
    <submittedName>
        <fullName evidence="3">DUF192 domain-containing protein</fullName>
    </submittedName>
</protein>
<dbReference type="InterPro" id="IPR003795">
    <property type="entry name" value="DUF192"/>
</dbReference>